<reference evidence="12 13" key="1">
    <citation type="journal article" date="2013" name="Genome Announc.">
        <title>Draft genome sequences for three mercury-methylating, sulfate-reducing bacteria.</title>
        <authorList>
            <person name="Brown S.D."/>
            <person name="Hurt R.A.Jr."/>
            <person name="Gilmour C.C."/>
            <person name="Elias D.A."/>
        </authorList>
    </citation>
    <scope>NUCLEOTIDE SEQUENCE [LARGE SCALE GENOMIC DNA]</scope>
    <source>
        <strain evidence="12 13">DSM 2059</strain>
    </source>
</reference>
<evidence type="ECO:0000256" key="9">
    <source>
        <dbReference type="SAM" id="MobiDB-lite"/>
    </source>
</evidence>
<evidence type="ECO:0000256" key="3">
    <source>
        <dbReference type="ARBA" id="ARBA00022737"/>
    </source>
</evidence>
<dbReference type="eggNOG" id="COG1253">
    <property type="taxonomic scope" value="Bacteria"/>
</dbReference>
<evidence type="ECO:0000259" key="10">
    <source>
        <dbReference type="PROSITE" id="PS51371"/>
    </source>
</evidence>
<dbReference type="InterPro" id="IPR046342">
    <property type="entry name" value="CBS_dom_sf"/>
</dbReference>
<dbReference type="SMART" id="SM01091">
    <property type="entry name" value="CorC_HlyC"/>
    <property type="match status" value="1"/>
</dbReference>
<dbReference type="InterPro" id="IPR002550">
    <property type="entry name" value="CNNM"/>
</dbReference>
<dbReference type="Pfam" id="PF00571">
    <property type="entry name" value="CBS"/>
    <property type="match status" value="2"/>
</dbReference>
<evidence type="ECO:0000256" key="2">
    <source>
        <dbReference type="ARBA" id="ARBA00022692"/>
    </source>
</evidence>
<dbReference type="InterPro" id="IPR000644">
    <property type="entry name" value="CBS_dom"/>
</dbReference>
<dbReference type="InterPro" id="IPR005170">
    <property type="entry name" value="Transptr-assoc_dom"/>
</dbReference>
<organism evidence="12 13">
    <name type="scientific">Desulfococcus multivorans DSM 2059</name>
    <dbReference type="NCBI Taxonomy" id="1121405"/>
    <lineage>
        <taxon>Bacteria</taxon>
        <taxon>Pseudomonadati</taxon>
        <taxon>Thermodesulfobacteriota</taxon>
        <taxon>Desulfobacteria</taxon>
        <taxon>Desulfobacterales</taxon>
        <taxon>Desulfococcaceae</taxon>
        <taxon>Desulfococcus</taxon>
    </lineage>
</organism>
<dbReference type="Gene3D" id="3.30.465.10">
    <property type="match status" value="1"/>
</dbReference>
<evidence type="ECO:0000256" key="6">
    <source>
        <dbReference type="ARBA" id="ARBA00023136"/>
    </source>
</evidence>
<dbReference type="PROSITE" id="PS51846">
    <property type="entry name" value="CNNM"/>
    <property type="match status" value="1"/>
</dbReference>
<keyword evidence="5 7" id="KW-0129">CBS domain</keyword>
<evidence type="ECO:0000259" key="11">
    <source>
        <dbReference type="PROSITE" id="PS51846"/>
    </source>
</evidence>
<feature type="domain" description="CNNM transmembrane" evidence="11">
    <location>
        <begin position="1"/>
        <end position="196"/>
    </location>
</feature>
<sequence length="445" mass="49129">MDIAILIALILLNGVFAMSEIALVTARKNRLQRLAEDGDRSAAIAVRLGEEPTQFLSTVQIGITAIGILNGIVGEAALAGPLSELLQSLGVDQRISAIGATTIVVAGITYFSIVVGELVPKRLAQFHAEGIARLMARPIALLAQLSRPFVYLLSISTDGILRLMGKKELSSANLTEEDIHAMLMEGSQSGVIEKQEHEMVRNVFRLDDRQIASLMTPRSEIIYLDIGQSLEERLETLIASDHSRFPVCQGGMHEVLGIITAKRLLKQRLKGEPPEKIAEYLLPPVYVPESLTGMKLLEQFRKSGVQMVFVVDEYGEILGLITLQDLLEALAGEFKPRDPEDVWAVQREDGSWLLDGLIPIPELKDRLDLKSVPEEEKGRYHTLSGMMMWLIGKIPRTGDVTEWQGWRLEVVDLDGNRIDKVMASRLPDPDSEGEAALQSPSKTSR</sequence>
<dbReference type="PANTHER" id="PTHR22777">
    <property type="entry name" value="HEMOLYSIN-RELATED"/>
    <property type="match status" value="1"/>
</dbReference>
<protein>
    <submittedName>
        <fullName evidence="12">Putative signal transduction protein with CBS domain containing protein</fullName>
    </submittedName>
</protein>
<feature type="region of interest" description="Disordered" evidence="9">
    <location>
        <begin position="423"/>
        <end position="445"/>
    </location>
</feature>
<keyword evidence="6 8" id="KW-0472">Membrane</keyword>
<feature type="domain" description="CBS" evidence="10">
    <location>
        <begin position="215"/>
        <end position="275"/>
    </location>
</feature>
<dbReference type="SMART" id="SM00116">
    <property type="entry name" value="CBS"/>
    <property type="match status" value="2"/>
</dbReference>
<keyword evidence="4 8" id="KW-1133">Transmembrane helix</keyword>
<evidence type="ECO:0000256" key="5">
    <source>
        <dbReference type="ARBA" id="ARBA00023122"/>
    </source>
</evidence>
<comment type="caution">
    <text evidence="12">The sequence shown here is derived from an EMBL/GenBank/DDBJ whole genome shotgun (WGS) entry which is preliminary data.</text>
</comment>
<evidence type="ECO:0000256" key="4">
    <source>
        <dbReference type="ARBA" id="ARBA00022989"/>
    </source>
</evidence>
<dbReference type="EMBL" id="ATHJ01000090">
    <property type="protein sequence ID" value="EPR39347.1"/>
    <property type="molecule type" value="Genomic_DNA"/>
</dbReference>
<dbReference type="InterPro" id="IPR044751">
    <property type="entry name" value="Ion_transp-like_CBS"/>
</dbReference>
<dbReference type="PROSITE" id="PS51371">
    <property type="entry name" value="CBS"/>
    <property type="match status" value="2"/>
</dbReference>
<gene>
    <name evidence="12" type="ORF">dsmv_2689</name>
</gene>
<dbReference type="Gene3D" id="3.10.580.10">
    <property type="entry name" value="CBS-domain"/>
    <property type="match status" value="1"/>
</dbReference>
<dbReference type="Pfam" id="PF03471">
    <property type="entry name" value="CorC_HlyC"/>
    <property type="match status" value="1"/>
</dbReference>
<comment type="subcellular location">
    <subcellularLocation>
        <location evidence="1">Membrane</location>
        <topology evidence="1">Multi-pass membrane protein</topology>
    </subcellularLocation>
</comment>
<dbReference type="SUPFAM" id="SSF56176">
    <property type="entry name" value="FAD-binding/transporter-associated domain-like"/>
    <property type="match status" value="1"/>
</dbReference>
<evidence type="ECO:0000256" key="8">
    <source>
        <dbReference type="PROSITE-ProRule" id="PRU01193"/>
    </source>
</evidence>
<dbReference type="Proteomes" id="UP000014977">
    <property type="component" value="Unassembled WGS sequence"/>
</dbReference>
<keyword evidence="2 8" id="KW-0812">Transmembrane</keyword>
<dbReference type="RefSeq" id="WP_020877446.1">
    <property type="nucleotide sequence ID" value="NZ_ATHJ01000090.1"/>
</dbReference>
<feature type="domain" description="CBS" evidence="10">
    <location>
        <begin position="277"/>
        <end position="340"/>
    </location>
</feature>
<proteinExistence type="predicted"/>
<dbReference type="GO" id="GO:0050660">
    <property type="term" value="F:flavin adenine dinucleotide binding"/>
    <property type="evidence" value="ECO:0007669"/>
    <property type="project" value="InterPro"/>
</dbReference>
<dbReference type="CDD" id="cd04590">
    <property type="entry name" value="CBS_pair_CorC_HlyC_assoc"/>
    <property type="match status" value="1"/>
</dbReference>
<evidence type="ECO:0000313" key="12">
    <source>
        <dbReference type="EMBL" id="EPR39347.1"/>
    </source>
</evidence>
<keyword evidence="3" id="KW-0677">Repeat</keyword>
<accession>S7TQ56</accession>
<dbReference type="STRING" id="897.B2D07_03360"/>
<dbReference type="AlphaFoldDB" id="S7TQ56"/>
<keyword evidence="13" id="KW-1185">Reference proteome</keyword>
<dbReference type="Pfam" id="PF01595">
    <property type="entry name" value="CNNM"/>
    <property type="match status" value="1"/>
</dbReference>
<name>S7TQ56_DESML</name>
<evidence type="ECO:0000256" key="1">
    <source>
        <dbReference type="ARBA" id="ARBA00004141"/>
    </source>
</evidence>
<dbReference type="PANTHER" id="PTHR22777:SF17">
    <property type="entry name" value="UPF0053 PROTEIN SLL0260"/>
    <property type="match status" value="1"/>
</dbReference>
<dbReference type="SUPFAM" id="SSF54631">
    <property type="entry name" value="CBS-domain pair"/>
    <property type="match status" value="1"/>
</dbReference>
<dbReference type="InterPro" id="IPR036318">
    <property type="entry name" value="FAD-bd_PCMH-like_sf"/>
</dbReference>
<evidence type="ECO:0000313" key="13">
    <source>
        <dbReference type="Proteomes" id="UP000014977"/>
    </source>
</evidence>
<dbReference type="PATRIC" id="fig|1121405.3.peg.2351"/>
<dbReference type="InterPro" id="IPR016169">
    <property type="entry name" value="FAD-bd_PCMH_sub2"/>
</dbReference>
<dbReference type="OrthoDB" id="9798188at2"/>
<dbReference type="GO" id="GO:0005886">
    <property type="term" value="C:plasma membrane"/>
    <property type="evidence" value="ECO:0007669"/>
    <property type="project" value="TreeGrafter"/>
</dbReference>
<evidence type="ECO:0000256" key="7">
    <source>
        <dbReference type="PROSITE-ProRule" id="PRU00703"/>
    </source>
</evidence>